<gene>
    <name evidence="1" type="ORF">SPELUC_LOCUS5504</name>
</gene>
<proteinExistence type="predicted"/>
<name>A0ACA9M3V2_9GLOM</name>
<accession>A0ACA9M3V2</accession>
<reference evidence="1" key="1">
    <citation type="submission" date="2021-06" db="EMBL/GenBank/DDBJ databases">
        <authorList>
            <person name="Kallberg Y."/>
            <person name="Tangrot J."/>
            <person name="Rosling A."/>
        </authorList>
    </citation>
    <scope>NUCLEOTIDE SEQUENCE</scope>
    <source>
        <strain evidence="1">28 12/20/2015</strain>
    </source>
</reference>
<evidence type="ECO:0000313" key="1">
    <source>
        <dbReference type="EMBL" id="CAG8558450.1"/>
    </source>
</evidence>
<dbReference type="Proteomes" id="UP000789366">
    <property type="component" value="Unassembled WGS sequence"/>
</dbReference>
<dbReference type="EMBL" id="CAJVPW010005663">
    <property type="protein sequence ID" value="CAG8558450.1"/>
    <property type="molecule type" value="Genomic_DNA"/>
</dbReference>
<keyword evidence="2" id="KW-1185">Reference proteome</keyword>
<protein>
    <submittedName>
        <fullName evidence="1">7476_t:CDS:1</fullName>
    </submittedName>
</protein>
<organism evidence="1 2">
    <name type="scientific">Cetraspora pellucida</name>
    <dbReference type="NCBI Taxonomy" id="1433469"/>
    <lineage>
        <taxon>Eukaryota</taxon>
        <taxon>Fungi</taxon>
        <taxon>Fungi incertae sedis</taxon>
        <taxon>Mucoromycota</taxon>
        <taxon>Glomeromycotina</taxon>
        <taxon>Glomeromycetes</taxon>
        <taxon>Diversisporales</taxon>
        <taxon>Gigasporaceae</taxon>
        <taxon>Cetraspora</taxon>
    </lineage>
</organism>
<comment type="caution">
    <text evidence="1">The sequence shown here is derived from an EMBL/GenBank/DDBJ whole genome shotgun (WGS) entry which is preliminary data.</text>
</comment>
<evidence type="ECO:0000313" key="2">
    <source>
        <dbReference type="Proteomes" id="UP000789366"/>
    </source>
</evidence>
<feature type="non-terminal residue" evidence="1">
    <location>
        <position position="177"/>
    </location>
</feature>
<sequence>MQSSYASIEIGHRDSRERSTSLTTGSSAYLPASLVQNILGCQAQALEAISDQAKANKVIQQENSALRQRIEHLENQLWSLKKKNSLRNIDNGDDIISEDIDVDKKPDVMEIEKENYDDFPAPVLTAINTCANEQSPSSASNNNISQIIQELEKKHQKELENSNKEWSEKYSELQKKY</sequence>